<reference evidence="2" key="1">
    <citation type="submission" date="2022-07" db="EMBL/GenBank/DDBJ databases">
        <title>Chromosome-level genome of Muraenolepis orangiensis.</title>
        <authorList>
            <person name="Kim J."/>
        </authorList>
    </citation>
    <scope>NUCLEOTIDE SEQUENCE</scope>
    <source>
        <strain evidence="2">KU_S4_2022</strain>
        <tissue evidence="2">Muscle</tissue>
    </source>
</reference>
<evidence type="ECO:0000256" key="1">
    <source>
        <dbReference type="SAM" id="MobiDB-lite"/>
    </source>
</evidence>
<sequence length="238" mass="24910">MVLKGSLSSQRFLGSTSSIITPTDHVSDRGSSVLRPPSSPLLTTSLTVSSVLHPPASPLLTTSLTEVPWFYVLTPTDHVSDGVLGSTASVITPTDHVSDGVLGSTSPVITPTDHVSHRGSSVLRPPSSPLLTTSLTVSSVLHPPASPLLTTSLTEVPWFYVLTPTDHVSDGVLGSTASVITPTDHVSDGVLGSTSSVITPTDHVSHRGSSVLHPPSSPLLTTSLTEVPRFYVLRHHPY</sequence>
<dbReference type="AlphaFoldDB" id="A0A9Q0DD23"/>
<gene>
    <name evidence="2" type="ORF">NHX12_012653</name>
</gene>
<keyword evidence="3" id="KW-1185">Reference proteome</keyword>
<evidence type="ECO:0000313" key="3">
    <source>
        <dbReference type="Proteomes" id="UP001148018"/>
    </source>
</evidence>
<dbReference type="EMBL" id="JANIIK010000117">
    <property type="protein sequence ID" value="KAJ3586253.1"/>
    <property type="molecule type" value="Genomic_DNA"/>
</dbReference>
<name>A0A9Q0DD23_9TELE</name>
<evidence type="ECO:0000313" key="2">
    <source>
        <dbReference type="EMBL" id="KAJ3586253.1"/>
    </source>
</evidence>
<comment type="caution">
    <text evidence="2">The sequence shown here is derived from an EMBL/GenBank/DDBJ whole genome shotgun (WGS) entry which is preliminary data.</text>
</comment>
<protein>
    <submittedName>
        <fullName evidence="2">Uncharacterized protein</fullName>
    </submittedName>
</protein>
<dbReference type="Proteomes" id="UP001148018">
    <property type="component" value="Unassembled WGS sequence"/>
</dbReference>
<feature type="region of interest" description="Disordered" evidence="1">
    <location>
        <begin position="19"/>
        <end position="38"/>
    </location>
</feature>
<organism evidence="2 3">
    <name type="scientific">Muraenolepis orangiensis</name>
    <name type="common">Patagonian moray cod</name>
    <dbReference type="NCBI Taxonomy" id="630683"/>
    <lineage>
        <taxon>Eukaryota</taxon>
        <taxon>Metazoa</taxon>
        <taxon>Chordata</taxon>
        <taxon>Craniata</taxon>
        <taxon>Vertebrata</taxon>
        <taxon>Euteleostomi</taxon>
        <taxon>Actinopterygii</taxon>
        <taxon>Neopterygii</taxon>
        <taxon>Teleostei</taxon>
        <taxon>Neoteleostei</taxon>
        <taxon>Acanthomorphata</taxon>
        <taxon>Zeiogadaria</taxon>
        <taxon>Gadariae</taxon>
        <taxon>Gadiformes</taxon>
        <taxon>Muraenolepidoidei</taxon>
        <taxon>Muraenolepididae</taxon>
        <taxon>Muraenolepis</taxon>
    </lineage>
</organism>
<proteinExistence type="predicted"/>
<accession>A0A9Q0DD23</accession>